<evidence type="ECO:0000313" key="1">
    <source>
        <dbReference type="EMBL" id="XAY04361.1"/>
    </source>
</evidence>
<reference evidence="1" key="1">
    <citation type="submission" date="2022-12" db="EMBL/GenBank/DDBJ databases">
        <title>Paraconexibacter alkalitolerans sp. nov. and Baekduia alba sp. nov., isolated from soil and emended description of the genera Paraconexibacter (Chun et al., 2020) and Baekduia (An et al., 2020).</title>
        <authorList>
            <person name="Vieira S."/>
            <person name="Huber K.J."/>
            <person name="Geppert A."/>
            <person name="Wolf J."/>
            <person name="Neumann-Schaal M."/>
            <person name="Muesken M."/>
            <person name="Overmann J."/>
        </authorList>
    </citation>
    <scope>NUCLEOTIDE SEQUENCE</scope>
    <source>
        <strain evidence="1">AEG42_29</strain>
    </source>
</reference>
<dbReference type="AlphaFoldDB" id="A0AAU7AS83"/>
<name>A0AAU7AS83_9ACTN</name>
<dbReference type="EMBL" id="CP114014">
    <property type="protein sequence ID" value="XAY04361.1"/>
    <property type="molecule type" value="Genomic_DNA"/>
</dbReference>
<proteinExistence type="predicted"/>
<accession>A0AAU7AS83</accession>
<dbReference type="RefSeq" id="WP_354700901.1">
    <property type="nucleotide sequence ID" value="NZ_CP114014.1"/>
</dbReference>
<organism evidence="1">
    <name type="scientific">Paraconexibacter sp. AEG42_29</name>
    <dbReference type="NCBI Taxonomy" id="2997339"/>
    <lineage>
        <taxon>Bacteria</taxon>
        <taxon>Bacillati</taxon>
        <taxon>Actinomycetota</taxon>
        <taxon>Thermoleophilia</taxon>
        <taxon>Solirubrobacterales</taxon>
        <taxon>Paraconexibacteraceae</taxon>
        <taxon>Paraconexibacter</taxon>
    </lineage>
</organism>
<gene>
    <name evidence="1" type="ORF">DSM112329_01194</name>
</gene>
<dbReference type="KEGG" id="parq:DSM112329_01194"/>
<protein>
    <submittedName>
        <fullName evidence="1">Uncharacterized protein</fullName>
    </submittedName>
</protein>
<sequence>MTSTTAPAAVQLVRDVNRAMIAFDLALGTAAILRPDAALRAIGHAPPSDDARELFRRNGPIWLTFAAAHVMAATRGSARDWWAVAWLRGTEVATDPLWSRSPGIRRAHNRAGLKVAGAFNLALALGAAHVARTVARPGTPPEPGR</sequence>